<feature type="compositionally biased region" description="Polar residues" evidence="1">
    <location>
        <begin position="1"/>
        <end position="18"/>
    </location>
</feature>
<feature type="compositionally biased region" description="Low complexity" evidence="1">
    <location>
        <begin position="48"/>
        <end position="60"/>
    </location>
</feature>
<evidence type="ECO:0000256" key="1">
    <source>
        <dbReference type="SAM" id="MobiDB-lite"/>
    </source>
</evidence>
<evidence type="ECO:0000313" key="2">
    <source>
        <dbReference type="EMBL" id="VDK89474.1"/>
    </source>
</evidence>
<keyword evidence="4" id="KW-1185">Reference proteome</keyword>
<accession>A0A3P6VH38</accession>
<dbReference type="AlphaFoldDB" id="A0A3P6VH38"/>
<dbReference type="OrthoDB" id="5841527at2759"/>
<gene>
    <name evidence="2" type="ORF">NLS_LOCUS9149</name>
    <name evidence="3" type="ORF">NLS_LOCUS9554</name>
</gene>
<feature type="region of interest" description="Disordered" evidence="1">
    <location>
        <begin position="43"/>
        <end position="93"/>
    </location>
</feature>
<sequence length="93" mass="9533">MSTNDATDASGAVANTSDGEQKLGVHRNVSVNRFQVLKLNLDSNDLPASSSSSAAVNAASKGKMQKAASEPPLSLSVLSAAGRQSSAIDRFEV</sequence>
<dbReference type="EMBL" id="UYRX01001692">
    <property type="protein sequence ID" value="VDM91937.1"/>
    <property type="molecule type" value="Genomic_DNA"/>
</dbReference>
<evidence type="ECO:0000313" key="3">
    <source>
        <dbReference type="EMBL" id="VDM91937.1"/>
    </source>
</evidence>
<evidence type="ECO:0000313" key="4">
    <source>
        <dbReference type="Proteomes" id="UP000277928"/>
    </source>
</evidence>
<dbReference type="Proteomes" id="UP000277928">
    <property type="component" value="Unassembled WGS sequence"/>
</dbReference>
<reference evidence="2 4" key="1">
    <citation type="submission" date="2018-08" db="EMBL/GenBank/DDBJ databases">
        <authorList>
            <person name="Laetsch R D."/>
            <person name="Stevens L."/>
            <person name="Kumar S."/>
            <person name="Blaxter L. M."/>
        </authorList>
    </citation>
    <scope>NUCLEOTIDE SEQUENCE [LARGE SCALE GENOMIC DNA]</scope>
</reference>
<feature type="region of interest" description="Disordered" evidence="1">
    <location>
        <begin position="1"/>
        <end position="25"/>
    </location>
</feature>
<dbReference type="EMBL" id="UYRX01001391">
    <property type="protein sequence ID" value="VDK89474.1"/>
    <property type="molecule type" value="Genomic_DNA"/>
</dbReference>
<dbReference type="OMA" id="SHFAMID"/>
<organism evidence="2 4">
    <name type="scientific">Litomosoides sigmodontis</name>
    <name type="common">Filarial nematode worm</name>
    <dbReference type="NCBI Taxonomy" id="42156"/>
    <lineage>
        <taxon>Eukaryota</taxon>
        <taxon>Metazoa</taxon>
        <taxon>Ecdysozoa</taxon>
        <taxon>Nematoda</taxon>
        <taxon>Chromadorea</taxon>
        <taxon>Rhabditida</taxon>
        <taxon>Spirurina</taxon>
        <taxon>Spiruromorpha</taxon>
        <taxon>Filarioidea</taxon>
        <taxon>Onchocercidae</taxon>
        <taxon>Litomosoides</taxon>
    </lineage>
</organism>
<proteinExistence type="predicted"/>
<protein>
    <submittedName>
        <fullName evidence="2">Uncharacterized protein</fullName>
    </submittedName>
</protein>
<name>A0A3P6VH38_LITSI</name>